<protein>
    <submittedName>
        <fullName evidence="2">Uncharacterized protein</fullName>
    </submittedName>
</protein>
<proteinExistence type="predicted"/>
<dbReference type="EMBL" id="CADCVK010000224">
    <property type="protein sequence ID" value="CAA9479800.1"/>
    <property type="molecule type" value="Genomic_DNA"/>
</dbReference>
<gene>
    <name evidence="2" type="ORF">AVDCRST_MAG12-1435</name>
</gene>
<evidence type="ECO:0000313" key="2">
    <source>
        <dbReference type="EMBL" id="CAA9479800.1"/>
    </source>
</evidence>
<keyword evidence="1" id="KW-0812">Transmembrane</keyword>
<feature type="transmembrane region" description="Helical" evidence="1">
    <location>
        <begin position="6"/>
        <end position="31"/>
    </location>
</feature>
<evidence type="ECO:0000256" key="1">
    <source>
        <dbReference type="SAM" id="Phobius"/>
    </source>
</evidence>
<keyword evidence="1" id="KW-1133">Transmembrane helix</keyword>
<sequence length="43" mass="4262">MSPEIVALLVLLGGVIAAVVFTIVIVAVVGLSDTNPPSGNEGE</sequence>
<dbReference type="AlphaFoldDB" id="A0A6J4RR38"/>
<reference evidence="2" key="1">
    <citation type="submission" date="2020-02" db="EMBL/GenBank/DDBJ databases">
        <authorList>
            <person name="Meier V. D."/>
        </authorList>
    </citation>
    <scope>NUCLEOTIDE SEQUENCE</scope>
    <source>
        <strain evidence="2">AVDCRST_MAG12</strain>
    </source>
</reference>
<keyword evidence="1" id="KW-0472">Membrane</keyword>
<organism evidence="2">
    <name type="scientific">uncultured Rubrobacteraceae bacterium</name>
    <dbReference type="NCBI Taxonomy" id="349277"/>
    <lineage>
        <taxon>Bacteria</taxon>
        <taxon>Bacillati</taxon>
        <taxon>Actinomycetota</taxon>
        <taxon>Rubrobacteria</taxon>
        <taxon>Rubrobacterales</taxon>
        <taxon>Rubrobacteraceae</taxon>
        <taxon>environmental samples</taxon>
    </lineage>
</organism>
<accession>A0A6J4RR38</accession>
<name>A0A6J4RR38_9ACTN</name>